<dbReference type="SUPFAM" id="SSF47699">
    <property type="entry name" value="Bifunctional inhibitor/lipid-transfer protein/seed storage 2S albumin"/>
    <property type="match status" value="1"/>
</dbReference>
<dbReference type="Pfam" id="PF14368">
    <property type="entry name" value="LTP_2"/>
    <property type="match status" value="1"/>
</dbReference>
<accession>A0A9Q0JLI2</accession>
<evidence type="ECO:0000256" key="10">
    <source>
        <dbReference type="SAM" id="Phobius"/>
    </source>
</evidence>
<dbReference type="SMART" id="SM00499">
    <property type="entry name" value="AAI"/>
    <property type="match status" value="1"/>
</dbReference>
<feature type="signal peptide" evidence="11">
    <location>
        <begin position="1"/>
        <end position="24"/>
    </location>
</feature>
<dbReference type="GO" id="GO:0098552">
    <property type="term" value="C:side of membrane"/>
    <property type="evidence" value="ECO:0007669"/>
    <property type="project" value="UniProtKB-KW"/>
</dbReference>
<comment type="subcellular location">
    <subcellularLocation>
        <location evidence="1">Cell membrane</location>
        <topology evidence="1">Lipid-anchor</topology>
        <topology evidence="1">GPI-anchor</topology>
    </subcellularLocation>
</comment>
<gene>
    <name evidence="13" type="ORF">Tsubulata_039387</name>
</gene>
<evidence type="ECO:0000256" key="8">
    <source>
        <dbReference type="ARBA" id="ARBA00023288"/>
    </source>
</evidence>
<organism evidence="13 14">
    <name type="scientific">Turnera subulata</name>
    <dbReference type="NCBI Taxonomy" id="218843"/>
    <lineage>
        <taxon>Eukaryota</taxon>
        <taxon>Viridiplantae</taxon>
        <taxon>Streptophyta</taxon>
        <taxon>Embryophyta</taxon>
        <taxon>Tracheophyta</taxon>
        <taxon>Spermatophyta</taxon>
        <taxon>Magnoliopsida</taxon>
        <taxon>eudicotyledons</taxon>
        <taxon>Gunneridae</taxon>
        <taxon>Pentapetalae</taxon>
        <taxon>rosids</taxon>
        <taxon>fabids</taxon>
        <taxon>Malpighiales</taxon>
        <taxon>Passifloraceae</taxon>
        <taxon>Turnera</taxon>
    </lineage>
</organism>
<dbReference type="InterPro" id="IPR043325">
    <property type="entry name" value="LTSS"/>
</dbReference>
<evidence type="ECO:0000256" key="11">
    <source>
        <dbReference type="SAM" id="SignalP"/>
    </source>
</evidence>
<comment type="similarity">
    <text evidence="2">Belongs to the plant LTP family.</text>
</comment>
<feature type="chain" id="PRO_5040196452" description="Bifunctional inhibitor/plant lipid transfer protein/seed storage helical domain-containing protein" evidence="11">
    <location>
        <begin position="25"/>
        <end position="181"/>
    </location>
</feature>
<dbReference type="GO" id="GO:0008289">
    <property type="term" value="F:lipid binding"/>
    <property type="evidence" value="ECO:0007669"/>
    <property type="project" value="InterPro"/>
</dbReference>
<feature type="domain" description="Bifunctional inhibitor/plant lipid transfer protein/seed storage helical" evidence="12">
    <location>
        <begin position="28"/>
        <end position="105"/>
    </location>
</feature>
<keyword evidence="14" id="KW-1185">Reference proteome</keyword>
<keyword evidence="7" id="KW-0325">Glycoprotein</keyword>
<feature type="region of interest" description="Disordered" evidence="9">
    <location>
        <begin position="105"/>
        <end position="152"/>
    </location>
</feature>
<dbReference type="FunFam" id="1.10.110.10:FF:000001">
    <property type="entry name" value="Bifunctional inhibitor/lipid-transfer protein/seed storage 2S albumin superfamily protein"/>
    <property type="match status" value="1"/>
</dbReference>
<evidence type="ECO:0000256" key="5">
    <source>
        <dbReference type="ARBA" id="ARBA00022729"/>
    </source>
</evidence>
<dbReference type="GO" id="GO:0005886">
    <property type="term" value="C:plasma membrane"/>
    <property type="evidence" value="ECO:0007669"/>
    <property type="project" value="UniProtKB-SubCell"/>
</dbReference>
<keyword evidence="8" id="KW-0449">Lipoprotein</keyword>
<proteinExistence type="inferred from homology"/>
<keyword evidence="5 11" id="KW-0732">Signal</keyword>
<keyword evidence="6" id="KW-1015">Disulfide bond</keyword>
<evidence type="ECO:0000256" key="7">
    <source>
        <dbReference type="ARBA" id="ARBA00023180"/>
    </source>
</evidence>
<evidence type="ECO:0000259" key="12">
    <source>
        <dbReference type="SMART" id="SM00499"/>
    </source>
</evidence>
<dbReference type="OrthoDB" id="911994at2759"/>
<feature type="compositionally biased region" description="Polar residues" evidence="9">
    <location>
        <begin position="142"/>
        <end position="152"/>
    </location>
</feature>
<dbReference type="InterPro" id="IPR036312">
    <property type="entry name" value="Bifun_inhib/LTP/seed_sf"/>
</dbReference>
<keyword evidence="10" id="KW-0472">Membrane</keyword>
<dbReference type="CDD" id="cd00010">
    <property type="entry name" value="AAI_LTSS"/>
    <property type="match status" value="1"/>
</dbReference>
<evidence type="ECO:0000256" key="2">
    <source>
        <dbReference type="ARBA" id="ARBA00009748"/>
    </source>
</evidence>
<keyword evidence="10" id="KW-1133">Transmembrane helix</keyword>
<evidence type="ECO:0000313" key="13">
    <source>
        <dbReference type="EMBL" id="KAJ4845372.1"/>
    </source>
</evidence>
<evidence type="ECO:0000256" key="9">
    <source>
        <dbReference type="SAM" id="MobiDB-lite"/>
    </source>
</evidence>
<dbReference type="AlphaFoldDB" id="A0A9Q0JLI2"/>
<sequence length="181" mass="18182">MASKGIELGVLLVLVMVLCHGAMAQSGCTSALMNLAPCLNYVTGNSSTPSSSCCSQLANIVQSRPQCLCTLVIGGGSSLGITINQTLALSLPEVCKVQTPPVSKCNANPPETSAASPPAESSSKTPEAPAATSLPSTPAGSGSKTGPATVGTSDANVMRTQVLLTMLAIVVLSYASNAIRF</sequence>
<keyword evidence="10" id="KW-0812">Transmembrane</keyword>
<dbReference type="EMBL" id="JAKUCV010001696">
    <property type="protein sequence ID" value="KAJ4845372.1"/>
    <property type="molecule type" value="Genomic_DNA"/>
</dbReference>
<evidence type="ECO:0000256" key="1">
    <source>
        <dbReference type="ARBA" id="ARBA00004609"/>
    </source>
</evidence>
<keyword evidence="3" id="KW-1003">Cell membrane</keyword>
<dbReference type="InterPro" id="IPR000528">
    <property type="entry name" value="Plant_nsLTP"/>
</dbReference>
<name>A0A9Q0JLI2_9ROSI</name>
<dbReference type="Proteomes" id="UP001141552">
    <property type="component" value="Unassembled WGS sequence"/>
</dbReference>
<reference evidence="13" key="2">
    <citation type="journal article" date="2023" name="Plants (Basel)">
        <title>Annotation of the Turnera subulata (Passifloraceae) Draft Genome Reveals the S-Locus Evolved after the Divergence of Turneroideae from Passifloroideae in a Stepwise Manner.</title>
        <authorList>
            <person name="Henning P.M."/>
            <person name="Roalson E.H."/>
            <person name="Mir W."/>
            <person name="McCubbin A.G."/>
            <person name="Shore J.S."/>
        </authorList>
    </citation>
    <scope>NUCLEOTIDE SEQUENCE</scope>
    <source>
        <strain evidence="13">F60SS</strain>
    </source>
</reference>
<dbReference type="Gene3D" id="1.10.110.10">
    <property type="entry name" value="Plant lipid-transfer and hydrophobic proteins"/>
    <property type="match status" value="1"/>
</dbReference>
<comment type="caution">
    <text evidence="13">The sequence shown here is derived from an EMBL/GenBank/DDBJ whole genome shotgun (WGS) entry which is preliminary data.</text>
</comment>
<reference evidence="13" key="1">
    <citation type="submission" date="2022-02" db="EMBL/GenBank/DDBJ databases">
        <authorList>
            <person name="Henning P.M."/>
            <person name="McCubbin A.G."/>
            <person name="Shore J.S."/>
        </authorList>
    </citation>
    <scope>NUCLEOTIDE SEQUENCE</scope>
    <source>
        <strain evidence="13">F60SS</strain>
        <tissue evidence="13">Leaves</tissue>
    </source>
</reference>
<protein>
    <recommendedName>
        <fullName evidence="12">Bifunctional inhibitor/plant lipid transfer protein/seed storage helical domain-containing protein</fullName>
    </recommendedName>
</protein>
<feature type="transmembrane region" description="Helical" evidence="10">
    <location>
        <begin position="162"/>
        <end position="179"/>
    </location>
</feature>
<evidence type="ECO:0000256" key="3">
    <source>
        <dbReference type="ARBA" id="ARBA00022475"/>
    </source>
</evidence>
<dbReference type="GO" id="GO:0006869">
    <property type="term" value="P:lipid transport"/>
    <property type="evidence" value="ECO:0007669"/>
    <property type="project" value="InterPro"/>
</dbReference>
<evidence type="ECO:0000256" key="4">
    <source>
        <dbReference type="ARBA" id="ARBA00022622"/>
    </source>
</evidence>
<keyword evidence="4" id="KW-0336">GPI-anchor</keyword>
<dbReference type="PANTHER" id="PTHR33044">
    <property type="entry name" value="BIFUNCTIONAL INHIBITOR/LIPID-TRANSFER PROTEIN/SEED STORAGE 2S ALBUMIN SUPERFAMILY PROTEIN-RELATED"/>
    <property type="match status" value="1"/>
</dbReference>
<evidence type="ECO:0000313" key="14">
    <source>
        <dbReference type="Proteomes" id="UP001141552"/>
    </source>
</evidence>
<feature type="compositionally biased region" description="Low complexity" evidence="9">
    <location>
        <begin position="109"/>
        <end position="141"/>
    </location>
</feature>
<evidence type="ECO:0000256" key="6">
    <source>
        <dbReference type="ARBA" id="ARBA00023157"/>
    </source>
</evidence>
<dbReference type="InterPro" id="IPR016140">
    <property type="entry name" value="Bifunc_inhib/LTP/seed_store"/>
</dbReference>
<dbReference type="PRINTS" id="PR00382">
    <property type="entry name" value="LIPIDTRNSFER"/>
</dbReference>